<evidence type="ECO:0000256" key="6">
    <source>
        <dbReference type="ARBA" id="ARBA00022741"/>
    </source>
</evidence>
<comment type="subcellular location">
    <subcellularLocation>
        <location evidence="12">Cytoplasm</location>
    </subcellularLocation>
</comment>
<sequence>MAIQILGSINIDLIASVAALPRPGETVLAHETVRLPGGKGANQAVAAARMGGSAAMLAAVGRDEAGGWMIGNLRAEGVDVSGVQALDEVATGTAFIAVDASAENQIIVAAGANARIEPRLLLPPAVDTRVLLAQLEVPVATILAFFTAAGAKGRCRLLNAAPALPEAAALFAETDILVVNQHELVHYLGRSHAPAGPEEALAARALLTAPDQVVVVTLGAGGAVAVRIDGHFHAPAVPVVPVDTIGAGDCFVGALAALLDEGRSVEAALPVANVAAALCTLARGAAPAMPRRAAVEAFLDGATEHARTIKKREGAAIS</sequence>
<keyword evidence="4 12" id="KW-0808">Transferase</keyword>
<feature type="binding site" evidence="12">
    <location>
        <begin position="38"/>
        <end position="42"/>
    </location>
    <ligand>
        <name>substrate</name>
    </ligand>
</feature>
<comment type="similarity">
    <text evidence="12">Belongs to the carbohydrate kinase PfkB family. Ribokinase subfamily.</text>
</comment>
<feature type="binding site" evidence="12">
    <location>
        <position position="180"/>
    </location>
    <ligand>
        <name>ATP</name>
        <dbReference type="ChEBI" id="CHEBI:30616"/>
    </ligand>
</feature>
<evidence type="ECO:0000256" key="9">
    <source>
        <dbReference type="ARBA" id="ARBA00022842"/>
    </source>
</evidence>
<dbReference type="Gene3D" id="3.40.1190.20">
    <property type="match status" value="1"/>
</dbReference>
<keyword evidence="12" id="KW-0963">Cytoplasm</keyword>
<dbReference type="Pfam" id="PF00294">
    <property type="entry name" value="PfkB"/>
    <property type="match status" value="1"/>
</dbReference>
<dbReference type="CDD" id="cd01174">
    <property type="entry name" value="ribokinase"/>
    <property type="match status" value="1"/>
</dbReference>
<dbReference type="OrthoDB" id="9775849at2"/>
<dbReference type="PROSITE" id="PS00584">
    <property type="entry name" value="PFKB_KINASES_2"/>
    <property type="match status" value="1"/>
</dbReference>
<keyword evidence="5 12" id="KW-0479">Metal-binding</keyword>
<evidence type="ECO:0000259" key="13">
    <source>
        <dbReference type="Pfam" id="PF00294"/>
    </source>
</evidence>
<evidence type="ECO:0000256" key="3">
    <source>
        <dbReference type="ARBA" id="ARBA00016943"/>
    </source>
</evidence>
<feature type="binding site" evidence="12">
    <location>
        <position position="245"/>
    </location>
    <ligand>
        <name>K(+)</name>
        <dbReference type="ChEBI" id="CHEBI:29103"/>
    </ligand>
</feature>
<dbReference type="InterPro" id="IPR029056">
    <property type="entry name" value="Ribokinase-like"/>
</dbReference>
<keyword evidence="7 12" id="KW-0418">Kinase</keyword>
<feature type="binding site" evidence="12">
    <location>
        <position position="249"/>
    </location>
    <ligand>
        <name>substrate</name>
    </ligand>
</feature>
<evidence type="ECO:0000256" key="1">
    <source>
        <dbReference type="ARBA" id="ARBA00005380"/>
    </source>
</evidence>
<proteinExistence type="inferred from homology"/>
<keyword evidence="8 12" id="KW-0067">ATP-binding</keyword>
<evidence type="ECO:0000313" key="15">
    <source>
        <dbReference type="Proteomes" id="UP000244162"/>
    </source>
</evidence>
<dbReference type="GO" id="GO:0046872">
    <property type="term" value="F:metal ion binding"/>
    <property type="evidence" value="ECO:0007669"/>
    <property type="project" value="UniProtKB-KW"/>
</dbReference>
<comment type="cofactor">
    <cofactor evidence="12">
        <name>Mg(2+)</name>
        <dbReference type="ChEBI" id="CHEBI:18420"/>
    </cofactor>
    <text evidence="12">Requires a divalent cation, most likely magnesium in vivo, as an electrophilic catalyst to aid phosphoryl group transfer. It is the chelate of the metal and the nucleotide that is the actual substrate.</text>
</comment>
<feature type="binding site" evidence="12">
    <location>
        <position position="279"/>
    </location>
    <ligand>
        <name>K(+)</name>
        <dbReference type="ChEBI" id="CHEBI:29103"/>
    </ligand>
</feature>
<comment type="pathway">
    <text evidence="12">Carbohydrate metabolism; D-ribose degradation; D-ribose 5-phosphate from beta-D-ribopyranose: step 2/2.</text>
</comment>
<feature type="binding site" evidence="12">
    <location>
        <position position="136"/>
    </location>
    <ligand>
        <name>substrate</name>
    </ligand>
</feature>
<dbReference type="Proteomes" id="UP000244162">
    <property type="component" value="Unassembled WGS sequence"/>
</dbReference>
<dbReference type="InterPro" id="IPR002139">
    <property type="entry name" value="Ribo/fructo_kinase"/>
</dbReference>
<dbReference type="RefSeq" id="WP_107967351.1">
    <property type="nucleotide sequence ID" value="NZ_NWBU01000006.1"/>
</dbReference>
<comment type="caution">
    <text evidence="14">The sequence shown here is derived from an EMBL/GenBank/DDBJ whole genome shotgun (WGS) entry which is preliminary data.</text>
</comment>
<keyword evidence="9 12" id="KW-0460">Magnesium</keyword>
<feature type="domain" description="Carbohydrate kinase PfkB" evidence="13">
    <location>
        <begin position="5"/>
        <end position="290"/>
    </location>
</feature>
<dbReference type="InterPro" id="IPR011877">
    <property type="entry name" value="Ribokinase"/>
</dbReference>
<keyword evidence="6 12" id="KW-0547">Nucleotide-binding</keyword>
<gene>
    <name evidence="12" type="primary">rbsK</name>
    <name evidence="14" type="ORF">CLG96_07920</name>
</gene>
<dbReference type="EC" id="2.7.1.15" evidence="2 12"/>
<reference evidence="14 15" key="1">
    <citation type="submission" date="2017-09" db="EMBL/GenBank/DDBJ databases">
        <title>Sphingomonas panjinensis sp.nov., isolated from oil-contaminated soil.</title>
        <authorList>
            <person name="Wang L."/>
            <person name="Chen L."/>
        </authorList>
    </citation>
    <scope>NUCLEOTIDE SEQUENCE [LARGE SCALE GENOMIC DNA]</scope>
    <source>
        <strain evidence="14 15">FW-11</strain>
    </source>
</reference>
<evidence type="ECO:0000256" key="4">
    <source>
        <dbReference type="ARBA" id="ARBA00022679"/>
    </source>
</evidence>
<feature type="binding site" evidence="12">
    <location>
        <begin position="217"/>
        <end position="222"/>
    </location>
    <ligand>
        <name>ATP</name>
        <dbReference type="ChEBI" id="CHEBI:30616"/>
    </ligand>
</feature>
<protein>
    <recommendedName>
        <fullName evidence="3 12">Ribokinase</fullName>
        <shortName evidence="12">RK</shortName>
        <ecNumber evidence="2 12">2.7.1.15</ecNumber>
    </recommendedName>
</protein>
<dbReference type="SUPFAM" id="SSF53613">
    <property type="entry name" value="Ribokinase-like"/>
    <property type="match status" value="1"/>
</dbReference>
<evidence type="ECO:0000256" key="2">
    <source>
        <dbReference type="ARBA" id="ARBA00012035"/>
    </source>
</evidence>
<dbReference type="GO" id="GO:0004747">
    <property type="term" value="F:ribokinase activity"/>
    <property type="evidence" value="ECO:0007669"/>
    <property type="project" value="UniProtKB-UniRule"/>
</dbReference>
<comment type="similarity">
    <text evidence="1">Belongs to the carbohydrate kinase pfkB family.</text>
</comment>
<dbReference type="GO" id="GO:0005829">
    <property type="term" value="C:cytosol"/>
    <property type="evidence" value="ECO:0007669"/>
    <property type="project" value="TreeGrafter"/>
</dbReference>
<dbReference type="GO" id="GO:0005524">
    <property type="term" value="F:ATP binding"/>
    <property type="evidence" value="ECO:0007669"/>
    <property type="project" value="UniProtKB-UniRule"/>
</dbReference>
<evidence type="ECO:0000313" key="14">
    <source>
        <dbReference type="EMBL" id="PTQ11838.1"/>
    </source>
</evidence>
<dbReference type="UniPathway" id="UPA00916">
    <property type="reaction ID" value="UER00889"/>
</dbReference>
<dbReference type="InterPro" id="IPR002173">
    <property type="entry name" value="Carboh/pur_kinase_PfkB_CS"/>
</dbReference>
<evidence type="ECO:0000256" key="8">
    <source>
        <dbReference type="ARBA" id="ARBA00022840"/>
    </source>
</evidence>
<feature type="active site" description="Proton acceptor" evidence="12">
    <location>
        <position position="249"/>
    </location>
</feature>
<evidence type="ECO:0000256" key="7">
    <source>
        <dbReference type="ARBA" id="ARBA00022777"/>
    </source>
</evidence>
<feature type="binding site" evidence="12">
    <location>
        <begin position="10"/>
        <end position="12"/>
    </location>
    <ligand>
        <name>substrate</name>
    </ligand>
</feature>
<dbReference type="EMBL" id="NWBU01000006">
    <property type="protein sequence ID" value="PTQ11838.1"/>
    <property type="molecule type" value="Genomic_DNA"/>
</dbReference>
<dbReference type="GO" id="GO:0019303">
    <property type="term" value="P:D-ribose catabolic process"/>
    <property type="evidence" value="ECO:0007669"/>
    <property type="project" value="UniProtKB-UniRule"/>
</dbReference>
<feature type="binding site" evidence="12">
    <location>
        <position position="243"/>
    </location>
    <ligand>
        <name>K(+)</name>
        <dbReference type="ChEBI" id="CHEBI:29103"/>
    </ligand>
</feature>
<evidence type="ECO:0000256" key="10">
    <source>
        <dbReference type="ARBA" id="ARBA00022958"/>
    </source>
</evidence>
<evidence type="ECO:0000256" key="5">
    <source>
        <dbReference type="ARBA" id="ARBA00022723"/>
    </source>
</evidence>
<keyword evidence="15" id="KW-1185">Reference proteome</keyword>
<dbReference type="InterPro" id="IPR011611">
    <property type="entry name" value="PfkB_dom"/>
</dbReference>
<dbReference type="PRINTS" id="PR00990">
    <property type="entry name" value="RIBOKINASE"/>
</dbReference>
<evidence type="ECO:0000256" key="12">
    <source>
        <dbReference type="HAMAP-Rule" id="MF_01987"/>
    </source>
</evidence>
<dbReference type="PANTHER" id="PTHR10584">
    <property type="entry name" value="SUGAR KINASE"/>
    <property type="match status" value="1"/>
</dbReference>
<comment type="activity regulation">
    <text evidence="12">Activated by a monovalent cation that binds near, but not in, the active site. The most likely occupant of the site in vivo is potassium. Ion binding induces a conformational change that may alter substrate affinity.</text>
</comment>
<comment type="caution">
    <text evidence="12">Lacks conserved residue(s) required for the propagation of feature annotation.</text>
</comment>
<comment type="subunit">
    <text evidence="12">Homodimer.</text>
</comment>
<feature type="binding site" evidence="12">
    <location>
        <position position="273"/>
    </location>
    <ligand>
        <name>ATP</name>
        <dbReference type="ChEBI" id="CHEBI:30616"/>
    </ligand>
</feature>
<keyword evidence="10 12" id="KW-0630">Potassium</keyword>
<feature type="binding site" evidence="12">
    <location>
        <position position="282"/>
    </location>
    <ligand>
        <name>K(+)</name>
        <dbReference type="ChEBI" id="CHEBI:29103"/>
    </ligand>
</feature>
<feature type="binding site" evidence="12">
    <location>
        <position position="284"/>
    </location>
    <ligand>
        <name>K(+)</name>
        <dbReference type="ChEBI" id="CHEBI:29103"/>
    </ligand>
</feature>
<comment type="function">
    <text evidence="12">Catalyzes the phosphorylation of ribose at O-5 in a reaction requiring ATP and magnesium. The resulting D-ribose-5-phosphate can then be used either for sythesis of nucleotides, histidine, and tryptophan, or as a component of the pentose phosphate pathway.</text>
</comment>
<dbReference type="PANTHER" id="PTHR10584:SF166">
    <property type="entry name" value="RIBOKINASE"/>
    <property type="match status" value="1"/>
</dbReference>
<keyword evidence="11 12" id="KW-0119">Carbohydrate metabolism</keyword>
<evidence type="ECO:0000256" key="11">
    <source>
        <dbReference type="ARBA" id="ARBA00023277"/>
    </source>
</evidence>
<organism evidence="14 15">
    <name type="scientific">Sphingomonas oleivorans</name>
    <dbReference type="NCBI Taxonomy" id="1735121"/>
    <lineage>
        <taxon>Bacteria</taxon>
        <taxon>Pseudomonadati</taxon>
        <taxon>Pseudomonadota</taxon>
        <taxon>Alphaproteobacteria</taxon>
        <taxon>Sphingomonadales</taxon>
        <taxon>Sphingomonadaceae</taxon>
        <taxon>Sphingomonas</taxon>
    </lineage>
</organism>
<dbReference type="HAMAP" id="MF_01987">
    <property type="entry name" value="Ribokinase"/>
    <property type="match status" value="1"/>
</dbReference>
<name>A0A2T5FZ27_9SPHN</name>
<accession>A0A2T5FZ27</accession>
<feature type="binding site" evidence="12">
    <location>
        <begin position="248"/>
        <end position="249"/>
    </location>
    <ligand>
        <name>ATP</name>
        <dbReference type="ChEBI" id="CHEBI:30616"/>
    </ligand>
</feature>
<comment type="catalytic activity">
    <reaction evidence="12">
        <text>D-ribose + ATP = D-ribose 5-phosphate + ADP + H(+)</text>
        <dbReference type="Rhea" id="RHEA:13697"/>
        <dbReference type="ChEBI" id="CHEBI:15378"/>
        <dbReference type="ChEBI" id="CHEBI:30616"/>
        <dbReference type="ChEBI" id="CHEBI:47013"/>
        <dbReference type="ChEBI" id="CHEBI:78346"/>
        <dbReference type="ChEBI" id="CHEBI:456216"/>
        <dbReference type="EC" id="2.7.1.15"/>
    </reaction>
</comment>
<dbReference type="AlphaFoldDB" id="A0A2T5FZ27"/>